<dbReference type="PANTHER" id="PTHR43267">
    <property type="entry name" value="TRNA THREONYLCARBAMOYLADENOSINE DEHYDRATASE"/>
    <property type="match status" value="1"/>
</dbReference>
<evidence type="ECO:0000313" key="3">
    <source>
        <dbReference type="Proteomes" id="UP000559010"/>
    </source>
</evidence>
<feature type="domain" description="THIF-type NAD/FAD binding fold" evidence="1">
    <location>
        <begin position="176"/>
        <end position="302"/>
    </location>
</feature>
<evidence type="ECO:0000259" key="1">
    <source>
        <dbReference type="Pfam" id="PF00899"/>
    </source>
</evidence>
<dbReference type="InterPro" id="IPR000594">
    <property type="entry name" value="ThiF_NAD_FAD-bd"/>
</dbReference>
<comment type="caution">
    <text evidence="2">The sequence shown here is derived from an EMBL/GenBank/DDBJ whole genome shotgun (WGS) entry which is preliminary data.</text>
</comment>
<accession>A0A848J0K6</accession>
<dbReference type="InterPro" id="IPR045886">
    <property type="entry name" value="ThiF/MoeB/HesA"/>
</dbReference>
<proteinExistence type="predicted"/>
<gene>
    <name evidence="2" type="ORF">HH304_18080</name>
</gene>
<dbReference type="PANTHER" id="PTHR43267:SF1">
    <property type="entry name" value="TRNA THREONYLCARBAMOYLADENOSINE DEHYDRATASE"/>
    <property type="match status" value="1"/>
</dbReference>
<dbReference type="SUPFAM" id="SSF69572">
    <property type="entry name" value="Activating enzymes of the ubiquitin-like proteins"/>
    <property type="match status" value="1"/>
</dbReference>
<dbReference type="AlphaFoldDB" id="A0A848J0K6"/>
<sequence length="451" mass="51008">MTTFRLTKKLHDEMMEFLFQDENESAMLGLCSYNTFMGQNFIMLHRLIKVPHEICERYPNFISWPTEFCDEYLDTALTDNMTLVKFHCHPSDYRQFSTTDDSSDVQLFDYFNAYFNDGRPTASLVVVPNGFMFGRLISNEGKFNSIDKISIIGERQLYYSDDDNVVLPEFLIRNKQVFGKATTETLRKLKIGVVGCSGLGSPTILELARSGVGELIIVDDDTIEIENLNRIFGASLNDIGKTKVEFFKEKIESFGLNVKVTGLNENICKSQLSLMQLSTCDHIFGCIDKYLPREIINRLTTFFIIGYTDLSVGLKPDGEGGINSMVGWVRYLLPGGSSLMTRGMYNSVDLESEALELFSPEDYKIKKQAGYLAEVNEGSPTVICLNTTVASLAVTDFLHRIHGFKYKKELGFCIDFCENVIEEEDAFPENLMLADSIGKGKTSPFLDLNFY</sequence>
<dbReference type="Gene3D" id="3.40.50.720">
    <property type="entry name" value="NAD(P)-binding Rossmann-like Domain"/>
    <property type="match status" value="1"/>
</dbReference>
<dbReference type="Proteomes" id="UP000559010">
    <property type="component" value="Unassembled WGS sequence"/>
</dbReference>
<name>A0A848J0K6_9BACT</name>
<dbReference type="RefSeq" id="WP_169684687.1">
    <property type="nucleotide sequence ID" value="NZ_JABBNU010000012.1"/>
</dbReference>
<keyword evidence="3" id="KW-1185">Reference proteome</keyword>
<organism evidence="2 3">
    <name type="scientific">Marinigracilibium pacificum</name>
    <dbReference type="NCBI Taxonomy" id="2729599"/>
    <lineage>
        <taxon>Bacteria</taxon>
        <taxon>Pseudomonadati</taxon>
        <taxon>Bacteroidota</taxon>
        <taxon>Cytophagia</taxon>
        <taxon>Cytophagales</taxon>
        <taxon>Flammeovirgaceae</taxon>
        <taxon>Marinigracilibium</taxon>
    </lineage>
</organism>
<dbReference type="InterPro" id="IPR035985">
    <property type="entry name" value="Ubiquitin-activating_enz"/>
</dbReference>
<dbReference type="GO" id="GO:0061503">
    <property type="term" value="F:tRNA threonylcarbamoyladenosine dehydratase"/>
    <property type="evidence" value="ECO:0007669"/>
    <property type="project" value="TreeGrafter"/>
</dbReference>
<protein>
    <submittedName>
        <fullName evidence="2">ThiF family adenylyltransferase</fullName>
    </submittedName>
</protein>
<evidence type="ECO:0000313" key="2">
    <source>
        <dbReference type="EMBL" id="NMM50323.1"/>
    </source>
</evidence>
<dbReference type="GO" id="GO:0016779">
    <property type="term" value="F:nucleotidyltransferase activity"/>
    <property type="evidence" value="ECO:0007669"/>
    <property type="project" value="UniProtKB-KW"/>
</dbReference>
<dbReference type="GO" id="GO:0061504">
    <property type="term" value="P:cyclic threonylcarbamoyladenosine biosynthetic process"/>
    <property type="evidence" value="ECO:0007669"/>
    <property type="project" value="TreeGrafter"/>
</dbReference>
<reference evidence="2 3" key="1">
    <citation type="submission" date="2020-04" db="EMBL/GenBank/DDBJ databases">
        <title>Flammeovirgaceae bacterium KN852 isolated from deep sea.</title>
        <authorList>
            <person name="Zhang D.-C."/>
        </authorList>
    </citation>
    <scope>NUCLEOTIDE SEQUENCE [LARGE SCALE GENOMIC DNA]</scope>
    <source>
        <strain evidence="2 3">KN852</strain>
    </source>
</reference>
<dbReference type="CDD" id="cd01483">
    <property type="entry name" value="E1_enzyme_family"/>
    <property type="match status" value="1"/>
</dbReference>
<keyword evidence="2" id="KW-0548">Nucleotidyltransferase</keyword>
<dbReference type="Pfam" id="PF00899">
    <property type="entry name" value="ThiF"/>
    <property type="match status" value="1"/>
</dbReference>
<keyword evidence="2" id="KW-0808">Transferase</keyword>
<dbReference type="GO" id="GO:0008641">
    <property type="term" value="F:ubiquitin-like modifier activating enzyme activity"/>
    <property type="evidence" value="ECO:0007669"/>
    <property type="project" value="InterPro"/>
</dbReference>
<dbReference type="EMBL" id="JABBNU010000012">
    <property type="protein sequence ID" value="NMM50323.1"/>
    <property type="molecule type" value="Genomic_DNA"/>
</dbReference>